<protein>
    <submittedName>
        <fullName evidence="1">Uncharacterized protein</fullName>
    </submittedName>
</protein>
<keyword evidence="2" id="KW-1185">Reference proteome</keyword>
<dbReference type="Proteomes" id="UP000253551">
    <property type="component" value="Unassembled WGS sequence"/>
</dbReference>
<gene>
    <name evidence="1" type="ORF">CU098_013587</name>
</gene>
<sequence length="127" mass="14642">MDQATFLTNVLESQKTRLVEQAPIRLMRNCHKQQRLFKLSPLIEPELMDHEMKEQGDNEVEIIDSDGEDDDEYLQSIPSNNLTQGALDLEKLIQERKKVKFNHEDERQRVVLNYNTSGSAGTSPNSQ</sequence>
<organism evidence="1 2">
    <name type="scientific">Rhizopus stolonifer</name>
    <name type="common">Rhizopus nigricans</name>
    <dbReference type="NCBI Taxonomy" id="4846"/>
    <lineage>
        <taxon>Eukaryota</taxon>
        <taxon>Fungi</taxon>
        <taxon>Fungi incertae sedis</taxon>
        <taxon>Mucoromycota</taxon>
        <taxon>Mucoromycotina</taxon>
        <taxon>Mucoromycetes</taxon>
        <taxon>Mucorales</taxon>
        <taxon>Mucorineae</taxon>
        <taxon>Rhizopodaceae</taxon>
        <taxon>Rhizopus</taxon>
    </lineage>
</organism>
<comment type="caution">
    <text evidence="1">The sequence shown here is derived from an EMBL/GenBank/DDBJ whole genome shotgun (WGS) entry which is preliminary data.</text>
</comment>
<evidence type="ECO:0000313" key="1">
    <source>
        <dbReference type="EMBL" id="RCI05453.1"/>
    </source>
</evidence>
<evidence type="ECO:0000313" key="2">
    <source>
        <dbReference type="Proteomes" id="UP000253551"/>
    </source>
</evidence>
<proteinExistence type="predicted"/>
<dbReference type="AlphaFoldDB" id="A0A367KTC3"/>
<dbReference type="EMBL" id="PJQM01000385">
    <property type="protein sequence ID" value="RCI05453.1"/>
    <property type="molecule type" value="Genomic_DNA"/>
</dbReference>
<reference evidence="1 2" key="1">
    <citation type="journal article" date="2018" name="G3 (Bethesda)">
        <title>Phylogenetic and Phylogenomic Definition of Rhizopus Species.</title>
        <authorList>
            <person name="Gryganskyi A.P."/>
            <person name="Golan J."/>
            <person name="Dolatabadi S."/>
            <person name="Mondo S."/>
            <person name="Robb S."/>
            <person name="Idnurm A."/>
            <person name="Muszewska A."/>
            <person name="Steczkiewicz K."/>
            <person name="Masonjones S."/>
            <person name="Liao H.L."/>
            <person name="Gajdeczka M.T."/>
            <person name="Anike F."/>
            <person name="Vuek A."/>
            <person name="Anishchenko I.M."/>
            <person name="Voigt K."/>
            <person name="de Hoog G.S."/>
            <person name="Smith M.E."/>
            <person name="Heitman J."/>
            <person name="Vilgalys R."/>
            <person name="Stajich J.E."/>
        </authorList>
    </citation>
    <scope>NUCLEOTIDE SEQUENCE [LARGE SCALE GENOMIC DNA]</scope>
    <source>
        <strain evidence="1 2">LSU 92-RS-03</strain>
    </source>
</reference>
<name>A0A367KTC3_RHIST</name>
<accession>A0A367KTC3</accession>